<dbReference type="InterPro" id="IPR020610">
    <property type="entry name" value="Thiolase_AS"/>
</dbReference>
<gene>
    <name evidence="8" type="ORF">H919_10533</name>
</gene>
<dbReference type="Pfam" id="PF02803">
    <property type="entry name" value="Thiolase_C"/>
    <property type="match status" value="1"/>
</dbReference>
<dbReference type="InterPro" id="IPR002155">
    <property type="entry name" value="Thiolase"/>
</dbReference>
<dbReference type="NCBIfam" id="TIGR01930">
    <property type="entry name" value="AcCoA-C-Actrans"/>
    <property type="match status" value="1"/>
</dbReference>
<evidence type="ECO:0000256" key="4">
    <source>
        <dbReference type="PIRSR" id="PIRSR000429-1"/>
    </source>
</evidence>
<feature type="active site" description="Proton acceptor" evidence="4">
    <location>
        <position position="338"/>
    </location>
</feature>
<keyword evidence="2 5" id="KW-0808">Transferase</keyword>
<dbReference type="InterPro" id="IPR020616">
    <property type="entry name" value="Thiolase_N"/>
</dbReference>
<reference evidence="8 9" key="1">
    <citation type="submission" date="2013-03" db="EMBL/GenBank/DDBJ databases">
        <title>Assembly of a new bacterial strain Anoxybacillus flavithermus AK1.</title>
        <authorList>
            <person name="Rajan I."/>
            <person name="PoliReddy D."/>
            <person name="Sugumar T."/>
            <person name="Rathinam K."/>
            <person name="Alqarawi S."/>
            <person name="Khalil A.B."/>
            <person name="Sivakumar N."/>
        </authorList>
    </citation>
    <scope>NUCLEOTIDE SEQUENCE [LARGE SCALE GENOMIC DNA]</scope>
    <source>
        <strain evidence="8 9">AK1</strain>
    </source>
</reference>
<evidence type="ECO:0000313" key="8">
    <source>
        <dbReference type="EMBL" id="EMT45327.1"/>
    </source>
</evidence>
<evidence type="ECO:0000259" key="7">
    <source>
        <dbReference type="Pfam" id="PF02803"/>
    </source>
</evidence>
<dbReference type="PROSITE" id="PS00737">
    <property type="entry name" value="THIOLASE_2"/>
    <property type="match status" value="1"/>
</dbReference>
<comment type="caution">
    <text evidence="8">The sequence shown here is derived from an EMBL/GenBank/DDBJ whole genome shotgun (WGS) entry which is preliminary data.</text>
</comment>
<accession>M8D377</accession>
<evidence type="ECO:0000256" key="5">
    <source>
        <dbReference type="RuleBase" id="RU003557"/>
    </source>
</evidence>
<name>M8D377_9BACL</name>
<evidence type="ECO:0000256" key="3">
    <source>
        <dbReference type="ARBA" id="ARBA00023315"/>
    </source>
</evidence>
<dbReference type="EMBL" id="APCD01000018">
    <property type="protein sequence ID" value="EMT45327.1"/>
    <property type="molecule type" value="Genomic_DNA"/>
</dbReference>
<evidence type="ECO:0000259" key="6">
    <source>
        <dbReference type="Pfam" id="PF00108"/>
    </source>
</evidence>
<organism evidence="8 9">
    <name type="scientific">Anoxybacillus flavithermus AK1</name>
    <dbReference type="NCBI Taxonomy" id="1297581"/>
    <lineage>
        <taxon>Bacteria</taxon>
        <taxon>Bacillati</taxon>
        <taxon>Bacillota</taxon>
        <taxon>Bacilli</taxon>
        <taxon>Bacillales</taxon>
        <taxon>Anoxybacillaceae</taxon>
        <taxon>Anoxybacillus</taxon>
    </lineage>
</organism>
<sequence>MREVVIVEAVRTPVGKRNGVFRDKHPVHLAAIVLEEVVKRAGVEKQLIEDIVMGCVTPIGEQGYNIGRLAALEAGFPIEVPAVQINRMCGSGQQALHFAAQEIKSGDMDIAIAAGVESMTKVPILSDGNEQTIPPSLHEKYEFVHQGVSAELIAEKYELTREQLDAYAYESHQRALRAQAEGRFTEEIVPVNGLDKDGNDIIVTIDEGPRQDTSLEALAALKPVFKQNGKITAGNASQMSDGAAAVLLMERETAIRLGLRPKAKIVAQTVVGSDPTYMLDGVIPATKKVLQKANLTMDAIDLIEINEAFASVVLAWQKEIGVSLSKVNVNGGAIALGHPLGATGVKLMTSLVHELERRKGRYGLLTICIGHGMATATIVERWGQ</sequence>
<dbReference type="PROSITE" id="PS00099">
    <property type="entry name" value="THIOLASE_3"/>
    <property type="match status" value="1"/>
</dbReference>
<proteinExistence type="inferred from homology"/>
<dbReference type="Proteomes" id="UP000012085">
    <property type="component" value="Unassembled WGS sequence"/>
</dbReference>
<evidence type="ECO:0000256" key="1">
    <source>
        <dbReference type="ARBA" id="ARBA00010982"/>
    </source>
</evidence>
<evidence type="ECO:0000256" key="2">
    <source>
        <dbReference type="ARBA" id="ARBA00022679"/>
    </source>
</evidence>
<dbReference type="PATRIC" id="fig|1297581.3.peg.2136"/>
<dbReference type="PIRSF" id="PIRSF000429">
    <property type="entry name" value="Ac-CoA_Ac_transf"/>
    <property type="match status" value="1"/>
</dbReference>
<dbReference type="InterPro" id="IPR020617">
    <property type="entry name" value="Thiolase_C"/>
</dbReference>
<keyword evidence="3 5" id="KW-0012">Acyltransferase</keyword>
<dbReference type="SUPFAM" id="SSF53901">
    <property type="entry name" value="Thiolase-like"/>
    <property type="match status" value="2"/>
</dbReference>
<dbReference type="RefSeq" id="WP_003398122.1">
    <property type="nucleotide sequence ID" value="NZ_APCD01000018.1"/>
</dbReference>
<evidence type="ECO:0000313" key="9">
    <source>
        <dbReference type="Proteomes" id="UP000012085"/>
    </source>
</evidence>
<dbReference type="Pfam" id="PF00108">
    <property type="entry name" value="Thiolase_N"/>
    <property type="match status" value="1"/>
</dbReference>
<feature type="domain" description="Thiolase N-terminal" evidence="6">
    <location>
        <begin position="4"/>
        <end position="251"/>
    </location>
</feature>
<dbReference type="Gene3D" id="3.40.47.10">
    <property type="match status" value="1"/>
</dbReference>
<dbReference type="GO" id="GO:0003988">
    <property type="term" value="F:acetyl-CoA C-acyltransferase activity"/>
    <property type="evidence" value="ECO:0007669"/>
    <property type="project" value="UniProtKB-ARBA"/>
</dbReference>
<dbReference type="InterPro" id="IPR020613">
    <property type="entry name" value="Thiolase_CS"/>
</dbReference>
<dbReference type="InterPro" id="IPR016039">
    <property type="entry name" value="Thiolase-like"/>
</dbReference>
<dbReference type="PANTHER" id="PTHR43365">
    <property type="entry name" value="BLR7806 PROTEIN"/>
    <property type="match status" value="1"/>
</dbReference>
<comment type="similarity">
    <text evidence="1 5">Belongs to the thiolase-like superfamily. Thiolase family.</text>
</comment>
<dbReference type="PANTHER" id="PTHR43365:SF1">
    <property type="entry name" value="ACETYL-COA C-ACYLTRANSFERASE"/>
    <property type="match status" value="1"/>
</dbReference>
<feature type="active site" description="Proton acceptor" evidence="4">
    <location>
        <position position="368"/>
    </location>
</feature>
<feature type="domain" description="Thiolase C-terminal" evidence="7">
    <location>
        <begin position="260"/>
        <end position="381"/>
    </location>
</feature>
<feature type="active site" description="Acyl-thioester intermediate" evidence="4">
    <location>
        <position position="89"/>
    </location>
</feature>
<dbReference type="FunFam" id="3.40.47.10:FF:000010">
    <property type="entry name" value="Acetyl-CoA acetyltransferase (Thiolase)"/>
    <property type="match status" value="1"/>
</dbReference>
<protein>
    <submittedName>
        <fullName evidence="8">Acetyl-CoA acetyltransferase</fullName>
    </submittedName>
</protein>
<reference evidence="8 9" key="2">
    <citation type="journal article" date="2015" name="Genome Announc.">
        <title>Genome Sequence of Anoxybacillus flavithermus Strain AK1, a Thermophile Isolated from a Hot Spring in Saudi Arabia.</title>
        <authorList>
            <person name="Khalil A."/>
            <person name="Sivakumar N."/>
            <person name="Qarawi S."/>
        </authorList>
    </citation>
    <scope>NUCLEOTIDE SEQUENCE [LARGE SCALE GENOMIC DNA]</scope>
    <source>
        <strain evidence="8 9">AK1</strain>
    </source>
</reference>
<dbReference type="AlphaFoldDB" id="M8D377"/>
<dbReference type="CDD" id="cd00751">
    <property type="entry name" value="thiolase"/>
    <property type="match status" value="1"/>
</dbReference>